<reference evidence="1" key="1">
    <citation type="submission" date="2022-03" db="EMBL/GenBank/DDBJ databases">
        <authorList>
            <person name="Lindestad O."/>
        </authorList>
    </citation>
    <scope>NUCLEOTIDE SEQUENCE</scope>
</reference>
<gene>
    <name evidence="1" type="primary">jg15063</name>
    <name evidence="1" type="ORF">PAEG_LOCUS27553</name>
</gene>
<organism evidence="1 2">
    <name type="scientific">Pararge aegeria aegeria</name>
    <dbReference type="NCBI Taxonomy" id="348720"/>
    <lineage>
        <taxon>Eukaryota</taxon>
        <taxon>Metazoa</taxon>
        <taxon>Ecdysozoa</taxon>
        <taxon>Arthropoda</taxon>
        <taxon>Hexapoda</taxon>
        <taxon>Insecta</taxon>
        <taxon>Pterygota</taxon>
        <taxon>Neoptera</taxon>
        <taxon>Endopterygota</taxon>
        <taxon>Lepidoptera</taxon>
        <taxon>Glossata</taxon>
        <taxon>Ditrysia</taxon>
        <taxon>Papilionoidea</taxon>
        <taxon>Nymphalidae</taxon>
        <taxon>Satyrinae</taxon>
        <taxon>Satyrini</taxon>
        <taxon>Parargina</taxon>
        <taxon>Pararge</taxon>
    </lineage>
</organism>
<proteinExistence type="predicted"/>
<name>A0A8S4SPW8_9NEOP</name>
<evidence type="ECO:0000313" key="2">
    <source>
        <dbReference type="Proteomes" id="UP000838756"/>
    </source>
</evidence>
<dbReference type="OrthoDB" id="6093641at2759"/>
<dbReference type="Proteomes" id="UP000838756">
    <property type="component" value="Unassembled WGS sequence"/>
</dbReference>
<dbReference type="AlphaFoldDB" id="A0A8S4SPW8"/>
<comment type="caution">
    <text evidence="1">The sequence shown here is derived from an EMBL/GenBank/DDBJ whole genome shotgun (WGS) entry which is preliminary data.</text>
</comment>
<evidence type="ECO:0000313" key="1">
    <source>
        <dbReference type="EMBL" id="CAH2269287.1"/>
    </source>
</evidence>
<keyword evidence="2" id="KW-1185">Reference proteome</keyword>
<dbReference type="EMBL" id="CAKXAJ010026508">
    <property type="protein sequence ID" value="CAH2269287.1"/>
    <property type="molecule type" value="Genomic_DNA"/>
</dbReference>
<protein>
    <submittedName>
        <fullName evidence="1">Jg15063 protein</fullName>
    </submittedName>
</protein>
<sequence>MQLLGCFQACFSVKMDEVKKVILGILKVILRRFTLNSRLVDLGECSMTTDRFDFQVAMVRAAATVAMALATLLVCCNADPHQEQDLRVGGHNTGDRYDVNDFRRREELDDIMRFLIQYENKLEDRNFGGMDRNTILGRLINYENNPLRGPTSGSSFPGHDIYGGKNINGGSPVLTRDMEDKMQYARFVDSLGGGNFVRSLDSIGGGNFVRNLDSIGGANFVKRTLDSIGGANFVKRTLDSIGGANFVKRNLDSIGGANFVKKNLDQIGGPNLVKRHLDSLGGGNLVRNLDSIGGGNFVRRQVDSLGHKQRNLDPLGGGNLVREVRELRRFPYFMGRRFEYNSPYGGKRDNWPLVMPIEYGYYGEGLPKRNFDEIDRSNLDNFVKKRNFDEIDQTSMPFPFKRFYHFVGPNYLDSVSSFDKKRYRPDFPMDEIDLSQFPIGSKRSSGMPVHTLR</sequence>
<accession>A0A8S4SPW8</accession>